<gene>
    <name evidence="5" type="primary">rpsB</name>
    <name evidence="6" type="ORF">A3G99_01840</name>
</gene>
<accession>A0A1G2UT18</accession>
<dbReference type="HAMAP" id="MF_00291_B">
    <property type="entry name" value="Ribosomal_uS2_B"/>
    <property type="match status" value="1"/>
</dbReference>
<proteinExistence type="inferred from homology"/>
<dbReference type="EMBL" id="MHWT01000014">
    <property type="protein sequence ID" value="OHB12541.1"/>
    <property type="molecule type" value="Genomic_DNA"/>
</dbReference>
<dbReference type="PANTHER" id="PTHR12534:SF0">
    <property type="entry name" value="SMALL RIBOSOMAL SUBUNIT PROTEIN US2M"/>
    <property type="match status" value="1"/>
</dbReference>
<keyword evidence="2 5" id="KW-0689">Ribosomal protein</keyword>
<dbReference type="PRINTS" id="PR00395">
    <property type="entry name" value="RIBOSOMALS2"/>
</dbReference>
<evidence type="ECO:0000256" key="5">
    <source>
        <dbReference type="HAMAP-Rule" id="MF_00291"/>
    </source>
</evidence>
<evidence type="ECO:0000313" key="6">
    <source>
        <dbReference type="EMBL" id="OHB12541.1"/>
    </source>
</evidence>
<sequence length="241" mass="26814">MSKTTNTSNAGNTQVEALFTAGAHFGFVKSRRHPSAKPFIFGVKNKIEIFDLEKTKDSLNTALEFVESLGSRNAQILFVSGKNEAISAITKTAEKINMPYVAGRFIGGTLTNFPEIRKRVEKMESWISQKEKGELAKYTKKERLLIDREIDRLRVFFFGISPMKNLPAAIFVVDAKKESIAVKEARKMGISVIALCGTDNNLNEVEFPIPGNDASRTSIEFFLQKIAESYKAGQLKKPATV</sequence>
<evidence type="ECO:0000256" key="2">
    <source>
        <dbReference type="ARBA" id="ARBA00022980"/>
    </source>
</evidence>
<dbReference type="GO" id="GO:0006412">
    <property type="term" value="P:translation"/>
    <property type="evidence" value="ECO:0007669"/>
    <property type="project" value="UniProtKB-UniRule"/>
</dbReference>
<evidence type="ECO:0000256" key="1">
    <source>
        <dbReference type="ARBA" id="ARBA00006242"/>
    </source>
</evidence>
<protein>
    <recommendedName>
        <fullName evidence="4 5">Small ribosomal subunit protein uS2</fullName>
    </recommendedName>
</protein>
<keyword evidence="3 5" id="KW-0687">Ribonucleoprotein</keyword>
<organism evidence="6 7">
    <name type="scientific">Candidatus Zambryskibacteria bacterium RIFCSPLOWO2_12_FULL_39_23</name>
    <dbReference type="NCBI Taxonomy" id="1802776"/>
    <lineage>
        <taxon>Bacteria</taxon>
        <taxon>Candidatus Zambryskiibacteriota</taxon>
    </lineage>
</organism>
<dbReference type="Proteomes" id="UP000176558">
    <property type="component" value="Unassembled WGS sequence"/>
</dbReference>
<dbReference type="CDD" id="cd01425">
    <property type="entry name" value="RPS2"/>
    <property type="match status" value="1"/>
</dbReference>
<dbReference type="SUPFAM" id="SSF52313">
    <property type="entry name" value="Ribosomal protein S2"/>
    <property type="match status" value="1"/>
</dbReference>
<dbReference type="NCBIfam" id="TIGR01011">
    <property type="entry name" value="rpsB_bact"/>
    <property type="match status" value="1"/>
</dbReference>
<dbReference type="InterPro" id="IPR018130">
    <property type="entry name" value="Ribosomal_uS2_CS"/>
</dbReference>
<comment type="caution">
    <text evidence="6">The sequence shown here is derived from an EMBL/GenBank/DDBJ whole genome shotgun (WGS) entry which is preliminary data.</text>
</comment>
<dbReference type="Gene3D" id="3.40.50.10490">
    <property type="entry name" value="Glucose-6-phosphate isomerase like protein, domain 1"/>
    <property type="match status" value="1"/>
</dbReference>
<dbReference type="InterPro" id="IPR023591">
    <property type="entry name" value="Ribosomal_uS2_flav_dom_sf"/>
</dbReference>
<name>A0A1G2UT18_9BACT</name>
<comment type="similarity">
    <text evidence="1 5">Belongs to the universal ribosomal protein uS2 family.</text>
</comment>
<evidence type="ECO:0000256" key="3">
    <source>
        <dbReference type="ARBA" id="ARBA00023274"/>
    </source>
</evidence>
<dbReference type="InterPro" id="IPR005706">
    <property type="entry name" value="Ribosomal_uS2_bac/mit/plastid"/>
</dbReference>
<dbReference type="PANTHER" id="PTHR12534">
    <property type="entry name" value="30S RIBOSOMAL PROTEIN S2 PROKARYOTIC AND ORGANELLAR"/>
    <property type="match status" value="1"/>
</dbReference>
<dbReference type="Gene3D" id="1.10.287.610">
    <property type="entry name" value="Helix hairpin bin"/>
    <property type="match status" value="1"/>
</dbReference>
<reference evidence="6 7" key="1">
    <citation type="journal article" date="2016" name="Nat. Commun.">
        <title>Thousands of microbial genomes shed light on interconnected biogeochemical processes in an aquifer system.</title>
        <authorList>
            <person name="Anantharaman K."/>
            <person name="Brown C.T."/>
            <person name="Hug L.A."/>
            <person name="Sharon I."/>
            <person name="Castelle C.J."/>
            <person name="Probst A.J."/>
            <person name="Thomas B.C."/>
            <person name="Singh A."/>
            <person name="Wilkins M.J."/>
            <person name="Karaoz U."/>
            <person name="Brodie E.L."/>
            <person name="Williams K.H."/>
            <person name="Hubbard S.S."/>
            <person name="Banfield J.F."/>
        </authorList>
    </citation>
    <scope>NUCLEOTIDE SEQUENCE [LARGE SCALE GENOMIC DNA]</scope>
</reference>
<dbReference type="AlphaFoldDB" id="A0A1G2UT18"/>
<dbReference type="GO" id="GO:0003735">
    <property type="term" value="F:structural constituent of ribosome"/>
    <property type="evidence" value="ECO:0007669"/>
    <property type="project" value="InterPro"/>
</dbReference>
<dbReference type="GO" id="GO:0022627">
    <property type="term" value="C:cytosolic small ribosomal subunit"/>
    <property type="evidence" value="ECO:0007669"/>
    <property type="project" value="TreeGrafter"/>
</dbReference>
<evidence type="ECO:0000256" key="4">
    <source>
        <dbReference type="ARBA" id="ARBA00035256"/>
    </source>
</evidence>
<dbReference type="InterPro" id="IPR001865">
    <property type="entry name" value="Ribosomal_uS2"/>
</dbReference>
<dbReference type="Pfam" id="PF00318">
    <property type="entry name" value="Ribosomal_S2"/>
    <property type="match status" value="1"/>
</dbReference>
<evidence type="ECO:0000313" key="7">
    <source>
        <dbReference type="Proteomes" id="UP000176558"/>
    </source>
</evidence>
<dbReference type="PROSITE" id="PS00962">
    <property type="entry name" value="RIBOSOMAL_S2_1"/>
    <property type="match status" value="1"/>
</dbReference>